<reference evidence="2 3" key="1">
    <citation type="submission" date="2024-06" db="EMBL/GenBank/DDBJ databases">
        <title>The Natural Products Discovery Center: Release of the First 8490 Sequenced Strains for Exploring Actinobacteria Biosynthetic Diversity.</title>
        <authorList>
            <person name="Kalkreuter E."/>
            <person name="Kautsar S.A."/>
            <person name="Yang D."/>
            <person name="Bader C.D."/>
            <person name="Teijaro C.N."/>
            <person name="Fluegel L."/>
            <person name="Davis C.M."/>
            <person name="Simpson J.R."/>
            <person name="Lauterbach L."/>
            <person name="Steele A.D."/>
            <person name="Gui C."/>
            <person name="Meng S."/>
            <person name="Li G."/>
            <person name="Viehrig K."/>
            <person name="Ye F."/>
            <person name="Su P."/>
            <person name="Kiefer A.F."/>
            <person name="Nichols A."/>
            <person name="Cepeda A.J."/>
            <person name="Yan W."/>
            <person name="Fan B."/>
            <person name="Jiang Y."/>
            <person name="Adhikari A."/>
            <person name="Zheng C.-J."/>
            <person name="Schuster L."/>
            <person name="Cowan T.M."/>
            <person name="Smanski M.J."/>
            <person name="Chevrette M.G."/>
            <person name="De Carvalho L.P.S."/>
            <person name="Shen B."/>
        </authorList>
    </citation>
    <scope>NUCLEOTIDE SEQUENCE [LARGE SCALE GENOMIC DNA]</scope>
    <source>
        <strain evidence="2 3">NPDC019434</strain>
    </source>
</reference>
<evidence type="ECO:0000313" key="2">
    <source>
        <dbReference type="EMBL" id="MEU2122110.1"/>
    </source>
</evidence>
<keyword evidence="3" id="KW-1185">Reference proteome</keyword>
<feature type="compositionally biased region" description="Low complexity" evidence="1">
    <location>
        <begin position="15"/>
        <end position="27"/>
    </location>
</feature>
<feature type="region of interest" description="Disordered" evidence="1">
    <location>
        <begin position="1"/>
        <end position="79"/>
    </location>
</feature>
<organism evidence="2 3">
    <name type="scientific">Nocardia niwae</name>
    <dbReference type="NCBI Taxonomy" id="626084"/>
    <lineage>
        <taxon>Bacteria</taxon>
        <taxon>Bacillati</taxon>
        <taxon>Actinomycetota</taxon>
        <taxon>Actinomycetes</taxon>
        <taxon>Mycobacteriales</taxon>
        <taxon>Nocardiaceae</taxon>
        <taxon>Nocardia</taxon>
    </lineage>
</organism>
<protein>
    <submittedName>
        <fullName evidence="2">Uncharacterized protein</fullName>
    </submittedName>
</protein>
<feature type="compositionally biased region" description="Basic and acidic residues" evidence="1">
    <location>
        <begin position="47"/>
        <end position="71"/>
    </location>
</feature>
<accession>A0ABV2X8A3</accession>
<name>A0ABV2X8A3_9NOCA</name>
<proteinExistence type="predicted"/>
<gene>
    <name evidence="2" type="ORF">ABZ507_09775</name>
</gene>
<comment type="caution">
    <text evidence="2">The sequence shown here is derived from an EMBL/GenBank/DDBJ whole genome shotgun (WGS) entry which is preliminary data.</text>
</comment>
<dbReference type="Proteomes" id="UP001550535">
    <property type="component" value="Unassembled WGS sequence"/>
</dbReference>
<dbReference type="RefSeq" id="WP_357990815.1">
    <property type="nucleotide sequence ID" value="NZ_JBEYBR010000018.1"/>
</dbReference>
<evidence type="ECO:0000256" key="1">
    <source>
        <dbReference type="SAM" id="MobiDB-lite"/>
    </source>
</evidence>
<dbReference type="EMBL" id="JBEYBR010000018">
    <property type="protein sequence ID" value="MEU2122110.1"/>
    <property type="molecule type" value="Genomic_DNA"/>
</dbReference>
<sequence>MRHNSRQTRLEREQAAAAAEEALSQAAARHDATRAQRRAWVQAPVDEQQRRAELPLDQLEREDRARYEIQARDNPPPSH</sequence>
<evidence type="ECO:0000313" key="3">
    <source>
        <dbReference type="Proteomes" id="UP001550535"/>
    </source>
</evidence>